<keyword evidence="1" id="KW-0732">Signal</keyword>
<evidence type="ECO:0000313" key="2">
    <source>
        <dbReference type="EMBL" id="PRO75427.1"/>
    </source>
</evidence>
<dbReference type="EMBL" id="PVNP01000009">
    <property type="protein sequence ID" value="PRO75427.1"/>
    <property type="molecule type" value="Genomic_DNA"/>
</dbReference>
<sequence length="105" mass="11231">MKYAVLFALSVTFSVSARGSVTSEQLEAFKSSIKQGCIARGIERQDNHAVAFCSCMDKVLRSALSDAEFAGIAEQVAAGKPISQITSFKALIPEIARCKEVDSKA</sequence>
<evidence type="ECO:0000256" key="1">
    <source>
        <dbReference type="SAM" id="SignalP"/>
    </source>
</evidence>
<protein>
    <submittedName>
        <fullName evidence="2">Uncharacterized protein</fullName>
    </submittedName>
</protein>
<keyword evidence="3" id="KW-1185">Reference proteome</keyword>
<name>A0A2S9VG43_9ALTE</name>
<dbReference type="AlphaFoldDB" id="A0A2S9VG43"/>
<comment type="caution">
    <text evidence="2">The sequence shown here is derived from an EMBL/GenBank/DDBJ whole genome shotgun (WGS) entry which is preliminary data.</text>
</comment>
<accession>A0A2S9VG43</accession>
<organism evidence="2 3">
    <name type="scientific">Alteromonas alba</name>
    <dbReference type="NCBI Taxonomy" id="2079529"/>
    <lineage>
        <taxon>Bacteria</taxon>
        <taxon>Pseudomonadati</taxon>
        <taxon>Pseudomonadota</taxon>
        <taxon>Gammaproteobacteria</taxon>
        <taxon>Alteromonadales</taxon>
        <taxon>Alteromonadaceae</taxon>
        <taxon>Alteromonas/Salinimonas group</taxon>
        <taxon>Alteromonas</taxon>
    </lineage>
</organism>
<evidence type="ECO:0000313" key="3">
    <source>
        <dbReference type="Proteomes" id="UP000238949"/>
    </source>
</evidence>
<gene>
    <name evidence="2" type="ORF">C6Y40_01150</name>
</gene>
<reference evidence="3" key="1">
    <citation type="journal article" date="2020" name="Int. J. Syst. Evol. Microbiol.">
        <title>Alteromonas alba sp. nov., a marine bacterium isolated from the seawater of the West Pacific Ocean.</title>
        <authorList>
            <person name="Sun C."/>
            <person name="Wu Y.-H."/>
            <person name="Xamxidin M."/>
            <person name="Cheng H."/>
            <person name="Xu X.-W."/>
        </authorList>
    </citation>
    <scope>NUCLEOTIDE SEQUENCE [LARGE SCALE GENOMIC DNA]</scope>
    <source>
        <strain evidence="3">190</strain>
    </source>
</reference>
<dbReference type="RefSeq" id="WP_105932939.1">
    <property type="nucleotide sequence ID" value="NZ_PVNP01000009.1"/>
</dbReference>
<proteinExistence type="predicted"/>
<feature type="chain" id="PRO_5015591123" evidence="1">
    <location>
        <begin position="18"/>
        <end position="105"/>
    </location>
</feature>
<dbReference type="Proteomes" id="UP000238949">
    <property type="component" value="Unassembled WGS sequence"/>
</dbReference>
<feature type="signal peptide" evidence="1">
    <location>
        <begin position="1"/>
        <end position="17"/>
    </location>
</feature>